<accession>A0A0R1WAC7</accession>
<dbReference type="Proteomes" id="UP000051302">
    <property type="component" value="Unassembled WGS sequence"/>
</dbReference>
<dbReference type="InterPro" id="IPR029058">
    <property type="entry name" value="AB_hydrolase_fold"/>
</dbReference>
<evidence type="ECO:0000313" key="3">
    <source>
        <dbReference type="Proteomes" id="UP000051302"/>
    </source>
</evidence>
<dbReference type="STRING" id="1423774.FD31_GL001448"/>
<dbReference type="AlphaFoldDB" id="A0A0R1WAC7"/>
<gene>
    <name evidence="2" type="ORF">FD31_GL001448</name>
</gene>
<keyword evidence="3" id="KW-1185">Reference proteome</keyword>
<dbReference type="Gene3D" id="3.40.50.1820">
    <property type="entry name" value="alpha/beta hydrolase"/>
    <property type="match status" value="1"/>
</dbReference>
<name>A0A0R1WAC7_9LACO</name>
<dbReference type="EMBL" id="AZFV01000029">
    <property type="protein sequence ID" value="KRM14912.1"/>
    <property type="molecule type" value="Genomic_DNA"/>
</dbReference>
<feature type="domain" description="Alpha/beta hydrolase fold-5" evidence="1">
    <location>
        <begin position="70"/>
        <end position="230"/>
    </location>
</feature>
<dbReference type="SUPFAM" id="SSF53474">
    <property type="entry name" value="alpha/beta-Hydrolases"/>
    <property type="match status" value="1"/>
</dbReference>
<protein>
    <recommendedName>
        <fullName evidence="1">Alpha/beta hydrolase fold-5 domain-containing protein</fullName>
    </recommendedName>
</protein>
<reference evidence="2 3" key="1">
    <citation type="journal article" date="2015" name="Genome Announc.">
        <title>Expanding the biotechnology potential of lactobacilli through comparative genomics of 213 strains and associated genera.</title>
        <authorList>
            <person name="Sun Z."/>
            <person name="Harris H.M."/>
            <person name="McCann A."/>
            <person name="Guo C."/>
            <person name="Argimon S."/>
            <person name="Zhang W."/>
            <person name="Yang X."/>
            <person name="Jeffery I.B."/>
            <person name="Cooney J.C."/>
            <person name="Kagawa T.F."/>
            <person name="Liu W."/>
            <person name="Song Y."/>
            <person name="Salvetti E."/>
            <person name="Wrobel A."/>
            <person name="Rasinkangas P."/>
            <person name="Parkhill J."/>
            <person name="Rea M.C."/>
            <person name="O'Sullivan O."/>
            <person name="Ritari J."/>
            <person name="Douillard F.P."/>
            <person name="Paul Ross R."/>
            <person name="Yang R."/>
            <person name="Briner A.E."/>
            <person name="Felis G.E."/>
            <person name="de Vos W.M."/>
            <person name="Barrangou R."/>
            <person name="Klaenhammer T.R."/>
            <person name="Caufield P.W."/>
            <person name="Cui Y."/>
            <person name="Zhang H."/>
            <person name="O'Toole P.W."/>
        </authorList>
    </citation>
    <scope>NUCLEOTIDE SEQUENCE [LARGE SCALE GENOMIC DNA]</scope>
    <source>
        <strain evidence="2 3">DSM 16982</strain>
    </source>
</reference>
<proteinExistence type="predicted"/>
<comment type="caution">
    <text evidence="2">The sequence shown here is derived from an EMBL/GenBank/DDBJ whole genome shotgun (WGS) entry which is preliminary data.</text>
</comment>
<dbReference type="PATRIC" id="fig|1423774.3.peg.1501"/>
<dbReference type="Pfam" id="PF12695">
    <property type="entry name" value="Abhydrolase_5"/>
    <property type="match status" value="1"/>
</dbReference>
<dbReference type="InterPro" id="IPR029059">
    <property type="entry name" value="AB_hydrolase_5"/>
</dbReference>
<dbReference type="GO" id="GO:0016787">
    <property type="term" value="F:hydrolase activity"/>
    <property type="evidence" value="ECO:0007669"/>
    <property type="project" value="InterPro"/>
</dbReference>
<evidence type="ECO:0000259" key="1">
    <source>
        <dbReference type="Pfam" id="PF12695"/>
    </source>
</evidence>
<organism evidence="2 3">
    <name type="scientific">Companilactobacillus nantensis DSM 16982</name>
    <dbReference type="NCBI Taxonomy" id="1423774"/>
    <lineage>
        <taxon>Bacteria</taxon>
        <taxon>Bacillati</taxon>
        <taxon>Bacillota</taxon>
        <taxon>Bacilli</taxon>
        <taxon>Lactobacillales</taxon>
        <taxon>Lactobacillaceae</taxon>
        <taxon>Companilactobacillus</taxon>
    </lineage>
</organism>
<sequence>MFKNEVFIMKKSMKWLLGIVITLVVLVAIVVGFIKNKEYQPSATATIAAQNSTVINNTIKFQGYDTRPKVIFYPGALVDPNSYSIWANKVAEAGYSVYIVRFPLDLAVLNVNAASKIQGNSDYIIGGHSLGGTMASRYAKNHQKKLKGVFFLASYPEKKGDLHEIKVPILSLTGTNDGVLNYTNYKKAKKLLPNNTVYEQISGGNHAGFGSYGKQSGDSPASISNAKQQNIISKLLINWLNHTISE</sequence>
<evidence type="ECO:0000313" key="2">
    <source>
        <dbReference type="EMBL" id="KRM14912.1"/>
    </source>
</evidence>